<proteinExistence type="predicted"/>
<feature type="region of interest" description="Disordered" evidence="1">
    <location>
        <begin position="19"/>
        <end position="115"/>
    </location>
</feature>
<accession>A0AAQ4E0M5</accession>
<keyword evidence="2" id="KW-1133">Transmembrane helix</keyword>
<feature type="compositionally biased region" description="Basic and acidic residues" evidence="1">
    <location>
        <begin position="19"/>
        <end position="28"/>
    </location>
</feature>
<feature type="compositionally biased region" description="Pro residues" evidence="1">
    <location>
        <begin position="92"/>
        <end position="108"/>
    </location>
</feature>
<sequence>MKEPRKGHSRRCRSVECRAENTGDDHLFRNPLSKWYRGRRRSKDDEAQLLGAEYDAGHESGSSQQQARSGSQQPVTKSSSAVPPAITRPPKRPCPPGPPPTHRPPPAPTAAFGGPQVRVSLPEEDLSTRTKQAAGHQASNLLASSDQWGVMFFFCSVVHSKPGHQEIISIPKSRFLVVAALLSFVMVACFCIAIYSFSVPADHWRGNASTKPPNLAQSVPPAPTPTSAVLINTTAANVSAVMSAAPKLAQDQPLALLQPQRTDNRSLRSRPRFVIL</sequence>
<organism evidence="3 4">
    <name type="scientific">Amblyomma americanum</name>
    <name type="common">Lone star tick</name>
    <dbReference type="NCBI Taxonomy" id="6943"/>
    <lineage>
        <taxon>Eukaryota</taxon>
        <taxon>Metazoa</taxon>
        <taxon>Ecdysozoa</taxon>
        <taxon>Arthropoda</taxon>
        <taxon>Chelicerata</taxon>
        <taxon>Arachnida</taxon>
        <taxon>Acari</taxon>
        <taxon>Parasitiformes</taxon>
        <taxon>Ixodida</taxon>
        <taxon>Ixodoidea</taxon>
        <taxon>Ixodidae</taxon>
        <taxon>Amblyomminae</taxon>
        <taxon>Amblyomma</taxon>
    </lineage>
</organism>
<keyword evidence="2" id="KW-0472">Membrane</keyword>
<comment type="caution">
    <text evidence="3">The sequence shown here is derived from an EMBL/GenBank/DDBJ whole genome shotgun (WGS) entry which is preliminary data.</text>
</comment>
<name>A0AAQ4E0M5_AMBAM</name>
<evidence type="ECO:0000256" key="2">
    <source>
        <dbReference type="SAM" id="Phobius"/>
    </source>
</evidence>
<dbReference type="EMBL" id="JARKHS020024268">
    <property type="protein sequence ID" value="KAK8768265.1"/>
    <property type="molecule type" value="Genomic_DNA"/>
</dbReference>
<dbReference type="Proteomes" id="UP001321473">
    <property type="component" value="Unassembled WGS sequence"/>
</dbReference>
<feature type="transmembrane region" description="Helical" evidence="2">
    <location>
        <begin position="175"/>
        <end position="197"/>
    </location>
</feature>
<evidence type="ECO:0000313" key="3">
    <source>
        <dbReference type="EMBL" id="KAK8768265.1"/>
    </source>
</evidence>
<gene>
    <name evidence="3" type="ORF">V5799_015269</name>
</gene>
<evidence type="ECO:0000313" key="4">
    <source>
        <dbReference type="Proteomes" id="UP001321473"/>
    </source>
</evidence>
<dbReference type="AlphaFoldDB" id="A0AAQ4E0M5"/>
<feature type="compositionally biased region" description="Low complexity" evidence="1">
    <location>
        <begin position="60"/>
        <end position="73"/>
    </location>
</feature>
<evidence type="ECO:0000256" key="1">
    <source>
        <dbReference type="SAM" id="MobiDB-lite"/>
    </source>
</evidence>
<keyword evidence="4" id="KW-1185">Reference proteome</keyword>
<reference evidence="3 4" key="1">
    <citation type="journal article" date="2023" name="Arcadia Sci">
        <title>De novo assembly of a long-read Amblyomma americanum tick genome.</title>
        <authorList>
            <person name="Chou S."/>
            <person name="Poskanzer K.E."/>
            <person name="Rollins M."/>
            <person name="Thuy-Boun P.S."/>
        </authorList>
    </citation>
    <scope>NUCLEOTIDE SEQUENCE [LARGE SCALE GENOMIC DNA]</scope>
    <source>
        <strain evidence="3">F_SG_1</strain>
        <tissue evidence="3">Salivary glands</tissue>
    </source>
</reference>
<evidence type="ECO:0008006" key="5">
    <source>
        <dbReference type="Google" id="ProtNLM"/>
    </source>
</evidence>
<keyword evidence="2" id="KW-0812">Transmembrane</keyword>
<protein>
    <recommendedName>
        <fullName evidence="5">Transmembrane protein</fullName>
    </recommendedName>
</protein>